<comment type="caution">
    <text evidence="3">The sequence shown here is derived from an EMBL/GenBank/DDBJ whole genome shotgun (WGS) entry which is preliminary data.</text>
</comment>
<dbReference type="Proteomes" id="UP000315439">
    <property type="component" value="Unassembled WGS sequence"/>
</dbReference>
<dbReference type="EMBL" id="VIKS01000006">
    <property type="protein sequence ID" value="TQV87792.1"/>
    <property type="molecule type" value="Genomic_DNA"/>
</dbReference>
<reference evidence="3 4" key="1">
    <citation type="submission" date="2019-07" db="EMBL/GenBank/DDBJ databases">
        <title>Draft genome for Aliikangiella sp. M105.</title>
        <authorList>
            <person name="Wang G."/>
        </authorList>
    </citation>
    <scope>NUCLEOTIDE SEQUENCE [LARGE SCALE GENOMIC DNA]</scope>
    <source>
        <strain evidence="3 4">M105</strain>
    </source>
</reference>
<dbReference type="AlphaFoldDB" id="A0A545UE88"/>
<dbReference type="RefSeq" id="WP_142893453.1">
    <property type="nucleotide sequence ID" value="NZ_ML660163.1"/>
</dbReference>
<feature type="signal peptide" evidence="2">
    <location>
        <begin position="1"/>
        <end position="30"/>
    </location>
</feature>
<feature type="region of interest" description="Disordered" evidence="1">
    <location>
        <begin position="167"/>
        <end position="193"/>
    </location>
</feature>
<feature type="compositionally biased region" description="Polar residues" evidence="1">
    <location>
        <begin position="176"/>
        <end position="190"/>
    </location>
</feature>
<name>A0A545UE88_9GAMM</name>
<evidence type="ECO:0000256" key="1">
    <source>
        <dbReference type="SAM" id="MobiDB-lite"/>
    </source>
</evidence>
<evidence type="ECO:0000313" key="3">
    <source>
        <dbReference type="EMBL" id="TQV87792.1"/>
    </source>
</evidence>
<accession>A0A545UE88</accession>
<evidence type="ECO:0000256" key="2">
    <source>
        <dbReference type="SAM" id="SignalP"/>
    </source>
</evidence>
<feature type="chain" id="PRO_5021962259" evidence="2">
    <location>
        <begin position="31"/>
        <end position="375"/>
    </location>
</feature>
<proteinExistence type="predicted"/>
<dbReference type="OrthoDB" id="6015145at2"/>
<sequence>MKMLIKTRNIFASSAFSVLLGMATFSDVKAAEACQQERAALDHCMAHNFRAPDWCYPEKSAYLDCLSNVSYIPHYANAFWNSSSRRPKNNCYNYSANKATNNFAQPGYASGSPTFSDDPWSCTAVAAGAKGDSGISETSYFSSSNKRDTLLALVVAPGRDYHWYRRDSNNRWSHKPGQTSATNKDNSGNLITDPRNANRGIYTLFCGFFKTNSASQSQNTGAANIAGWMRSAQVAKEGDSIVSGEEASKITLLIYSGRKNPTMSLKEFNQLNSGVLSNQMKALGKSKQHSVSIQENMLDFIPSKLGYQGILIEDNDGLFGQKGAQILLHNGHVRVKAMPDSGGFKQLKIDMSAIEQNALETIAQRFKIDISTLME</sequence>
<keyword evidence="2" id="KW-0732">Signal</keyword>
<organism evidence="3 4">
    <name type="scientific">Aliikangiella coralliicola</name>
    <dbReference type="NCBI Taxonomy" id="2592383"/>
    <lineage>
        <taxon>Bacteria</taxon>
        <taxon>Pseudomonadati</taxon>
        <taxon>Pseudomonadota</taxon>
        <taxon>Gammaproteobacteria</taxon>
        <taxon>Oceanospirillales</taxon>
        <taxon>Pleioneaceae</taxon>
        <taxon>Aliikangiella</taxon>
    </lineage>
</organism>
<evidence type="ECO:0000313" key="4">
    <source>
        <dbReference type="Proteomes" id="UP000315439"/>
    </source>
</evidence>
<gene>
    <name evidence="3" type="ORF">FLL46_10420</name>
</gene>
<keyword evidence="4" id="KW-1185">Reference proteome</keyword>
<protein>
    <submittedName>
        <fullName evidence="3">Uncharacterized protein</fullName>
    </submittedName>
</protein>